<comment type="caution">
    <text evidence="3">The sequence shown here is derived from an EMBL/GenBank/DDBJ whole genome shotgun (WGS) entry which is preliminary data.</text>
</comment>
<protein>
    <submittedName>
        <fullName evidence="3">MerR family transcriptional regulator</fullName>
    </submittedName>
</protein>
<dbReference type="InterPro" id="IPR047057">
    <property type="entry name" value="MerR_fam"/>
</dbReference>
<dbReference type="Pfam" id="PF02767">
    <property type="entry name" value="DNA_pol3_beta_2"/>
    <property type="match status" value="1"/>
</dbReference>
<dbReference type="Pfam" id="PF13411">
    <property type="entry name" value="MerR_1"/>
    <property type="match status" value="1"/>
</dbReference>
<dbReference type="Proteomes" id="UP001501116">
    <property type="component" value="Unassembled WGS sequence"/>
</dbReference>
<evidence type="ECO:0000313" key="4">
    <source>
        <dbReference type="Proteomes" id="UP001501116"/>
    </source>
</evidence>
<dbReference type="InterPro" id="IPR046938">
    <property type="entry name" value="DNA_clamp_sf"/>
</dbReference>
<proteinExistence type="predicted"/>
<dbReference type="EMBL" id="BAAANN010000006">
    <property type="protein sequence ID" value="GAA1950175.1"/>
    <property type="molecule type" value="Genomic_DNA"/>
</dbReference>
<dbReference type="RefSeq" id="WP_344415655.1">
    <property type="nucleotide sequence ID" value="NZ_BAAANN010000006.1"/>
</dbReference>
<dbReference type="SUPFAM" id="SSF55979">
    <property type="entry name" value="DNA clamp"/>
    <property type="match status" value="1"/>
</dbReference>
<gene>
    <name evidence="3" type="ORF">GCM10009754_18510</name>
</gene>
<dbReference type="PANTHER" id="PTHR30204">
    <property type="entry name" value="REDOX-CYCLING DRUG-SENSING TRANSCRIPTIONAL ACTIVATOR SOXR"/>
    <property type="match status" value="1"/>
</dbReference>
<dbReference type="PROSITE" id="PS50937">
    <property type="entry name" value="HTH_MERR_2"/>
    <property type="match status" value="1"/>
</dbReference>
<feature type="domain" description="HTH merR-type" evidence="2">
    <location>
        <begin position="5"/>
        <end position="75"/>
    </location>
</feature>
<dbReference type="PANTHER" id="PTHR30204:SF97">
    <property type="entry name" value="MERR FAMILY REGULATORY PROTEIN"/>
    <property type="match status" value="1"/>
</dbReference>
<name>A0ABN2QE55_9PSEU</name>
<keyword evidence="1" id="KW-0238">DNA-binding</keyword>
<sequence length="339" mass="35659">MSDGLLSISVFARRVGITPSALRFYADCGVLTPAKVDPVTGYRLYHPGQEDRAVLVRRLREAGLPLPKVTEVLDGAPEATGEILREHLRSVREAAESAALVVEEVLAERSSRATSATIGGAELAGAIRQVVPAVDSTHPTLAGVLVEVDTAEVRLIASDRYRLAMRSLTVSAMTGAPRRAVVGGDELAALGPEVARSATATLTVDDRYLSIRATAPVRLTPADVEYPDYRVVLAQLGEPVSRVVTGRERLRDAVLAGDSAKVLLGTGGDELVVGASRLPALCAGETVLTAFDPAVLAPALEAGVGPDALLEFTADPHQPVVVRSADQGDFRTLVMPVPR</sequence>
<dbReference type="Gene3D" id="3.10.150.10">
    <property type="entry name" value="DNA Polymerase III, subunit A, domain 2"/>
    <property type="match status" value="2"/>
</dbReference>
<keyword evidence="4" id="KW-1185">Reference proteome</keyword>
<reference evidence="3 4" key="1">
    <citation type="journal article" date="2019" name="Int. J. Syst. Evol. Microbiol.">
        <title>The Global Catalogue of Microorganisms (GCM) 10K type strain sequencing project: providing services to taxonomists for standard genome sequencing and annotation.</title>
        <authorList>
            <consortium name="The Broad Institute Genomics Platform"/>
            <consortium name="The Broad Institute Genome Sequencing Center for Infectious Disease"/>
            <person name="Wu L."/>
            <person name="Ma J."/>
        </authorList>
    </citation>
    <scope>NUCLEOTIDE SEQUENCE [LARGE SCALE GENOMIC DNA]</scope>
    <source>
        <strain evidence="3 4">JCM 14545</strain>
    </source>
</reference>
<evidence type="ECO:0000313" key="3">
    <source>
        <dbReference type="EMBL" id="GAA1950175.1"/>
    </source>
</evidence>
<dbReference type="SMART" id="SM00422">
    <property type="entry name" value="HTH_MERR"/>
    <property type="match status" value="1"/>
</dbReference>
<dbReference type="InterPro" id="IPR009061">
    <property type="entry name" value="DNA-bd_dom_put_sf"/>
</dbReference>
<organism evidence="3 4">
    <name type="scientific">Amycolatopsis minnesotensis</name>
    <dbReference type="NCBI Taxonomy" id="337894"/>
    <lineage>
        <taxon>Bacteria</taxon>
        <taxon>Bacillati</taxon>
        <taxon>Actinomycetota</taxon>
        <taxon>Actinomycetes</taxon>
        <taxon>Pseudonocardiales</taxon>
        <taxon>Pseudonocardiaceae</taxon>
        <taxon>Amycolatopsis</taxon>
    </lineage>
</organism>
<evidence type="ECO:0000256" key="1">
    <source>
        <dbReference type="ARBA" id="ARBA00023125"/>
    </source>
</evidence>
<dbReference type="InterPro" id="IPR000551">
    <property type="entry name" value="MerR-type_HTH_dom"/>
</dbReference>
<dbReference type="InterPro" id="IPR022637">
    <property type="entry name" value="DNA_polIII_beta_cen"/>
</dbReference>
<dbReference type="SUPFAM" id="SSF46955">
    <property type="entry name" value="Putative DNA-binding domain"/>
    <property type="match status" value="1"/>
</dbReference>
<dbReference type="Gene3D" id="1.10.1660.10">
    <property type="match status" value="1"/>
</dbReference>
<evidence type="ECO:0000259" key="2">
    <source>
        <dbReference type="PROSITE" id="PS50937"/>
    </source>
</evidence>
<accession>A0ABN2QE55</accession>